<dbReference type="AlphaFoldDB" id="A0A1I7Y144"/>
<evidence type="ECO:0000313" key="2">
    <source>
        <dbReference type="WBParaSite" id="L893_g11672.t1"/>
    </source>
</evidence>
<proteinExistence type="predicted"/>
<accession>A0A1I7Y144</accession>
<protein>
    <submittedName>
        <fullName evidence="2">Secreted protein</fullName>
    </submittedName>
</protein>
<keyword evidence="1" id="KW-1185">Reference proteome</keyword>
<dbReference type="Proteomes" id="UP000095287">
    <property type="component" value="Unplaced"/>
</dbReference>
<reference evidence="2" key="1">
    <citation type="submission" date="2016-11" db="UniProtKB">
        <authorList>
            <consortium name="WormBaseParasite"/>
        </authorList>
    </citation>
    <scope>IDENTIFICATION</scope>
</reference>
<organism evidence="1 2">
    <name type="scientific">Steinernema glaseri</name>
    <dbReference type="NCBI Taxonomy" id="37863"/>
    <lineage>
        <taxon>Eukaryota</taxon>
        <taxon>Metazoa</taxon>
        <taxon>Ecdysozoa</taxon>
        <taxon>Nematoda</taxon>
        <taxon>Chromadorea</taxon>
        <taxon>Rhabditida</taxon>
        <taxon>Tylenchina</taxon>
        <taxon>Panagrolaimomorpha</taxon>
        <taxon>Strongyloidoidea</taxon>
        <taxon>Steinernematidae</taxon>
        <taxon>Steinernema</taxon>
    </lineage>
</organism>
<evidence type="ECO:0000313" key="1">
    <source>
        <dbReference type="Proteomes" id="UP000095287"/>
    </source>
</evidence>
<sequence>MLLMTLTVGFNLQPFMLNKETSSRMSCHMVAAACNSRANKRLLAFRTHRSDREERRVMLHIHDDNRRITMRTQARRSTPAVSA</sequence>
<name>A0A1I7Y144_9BILA</name>
<dbReference type="WBParaSite" id="L893_g11672.t1">
    <property type="protein sequence ID" value="L893_g11672.t1"/>
    <property type="gene ID" value="L893_g11672"/>
</dbReference>